<dbReference type="CDD" id="cd12148">
    <property type="entry name" value="fungal_TF_MHR"/>
    <property type="match status" value="1"/>
</dbReference>
<proteinExistence type="predicted"/>
<dbReference type="OrthoDB" id="3266505at2759"/>
<protein>
    <submittedName>
        <fullName evidence="1">Uncharacterized protein</fullName>
    </submittedName>
</protein>
<gene>
    <name evidence="1" type="ORF">TOPH_02856</name>
</gene>
<keyword evidence="2" id="KW-1185">Reference proteome</keyword>
<dbReference type="AlphaFoldDB" id="A0A0L0NF20"/>
<dbReference type="EMBL" id="LFRF01000005">
    <property type="protein sequence ID" value="KND92624.1"/>
    <property type="molecule type" value="Genomic_DNA"/>
</dbReference>
<organism evidence="1 2">
    <name type="scientific">Tolypocladium ophioglossoides (strain CBS 100239)</name>
    <name type="common">Snaketongue truffleclub</name>
    <name type="synonym">Elaphocordyceps ophioglossoides</name>
    <dbReference type="NCBI Taxonomy" id="1163406"/>
    <lineage>
        <taxon>Eukaryota</taxon>
        <taxon>Fungi</taxon>
        <taxon>Dikarya</taxon>
        <taxon>Ascomycota</taxon>
        <taxon>Pezizomycotina</taxon>
        <taxon>Sordariomycetes</taxon>
        <taxon>Hypocreomycetidae</taxon>
        <taxon>Hypocreales</taxon>
        <taxon>Ophiocordycipitaceae</taxon>
        <taxon>Tolypocladium</taxon>
    </lineage>
</organism>
<comment type="caution">
    <text evidence="1">The sequence shown here is derived from an EMBL/GenBank/DDBJ whole genome shotgun (WGS) entry which is preliminary data.</text>
</comment>
<reference evidence="1 2" key="1">
    <citation type="journal article" date="2015" name="BMC Genomics">
        <title>The genome of the truffle-parasite Tolypocladium ophioglossoides and the evolution of antifungal peptaibiotics.</title>
        <authorList>
            <person name="Quandt C.A."/>
            <person name="Bushley K.E."/>
            <person name="Spatafora J.W."/>
        </authorList>
    </citation>
    <scope>NUCLEOTIDE SEQUENCE [LARGE SCALE GENOMIC DNA]</scope>
    <source>
        <strain evidence="1 2">CBS 100239</strain>
    </source>
</reference>
<sequence length="278" mass="29672">MPPAAGLRAHVELSRISGHVVGNARQPDRAVWMLEQWQAALPPAVRLGPDGLAADPACCLLHMRYNQLLIVAIRPLFYAAVRRAVAARLMAQPAAPAPAPAPDPDPDPQLGHLRCCLAAAARNMRLARRVIALNGHRKLLHAGLHFIFNAAVCLILRRLVVRDEDAAGALRAAAADVDFAIAQMREAAAKGNADGGRSEQTLRDLRALVARLTAPPADPVVLAGGAAPGPSVAPLLPEHDTLPPMAIGEDPMLYDELVTWMGDDWPIYNGYMAEAEAE</sequence>
<dbReference type="Proteomes" id="UP000036947">
    <property type="component" value="Unassembled WGS sequence"/>
</dbReference>
<dbReference type="STRING" id="1163406.A0A0L0NF20"/>
<name>A0A0L0NF20_TOLOC</name>
<evidence type="ECO:0000313" key="1">
    <source>
        <dbReference type="EMBL" id="KND92624.1"/>
    </source>
</evidence>
<accession>A0A0L0NF20</accession>
<evidence type="ECO:0000313" key="2">
    <source>
        <dbReference type="Proteomes" id="UP000036947"/>
    </source>
</evidence>